<feature type="compositionally biased region" description="Acidic residues" evidence="7">
    <location>
        <begin position="60"/>
        <end position="70"/>
    </location>
</feature>
<evidence type="ECO:0000313" key="10">
    <source>
        <dbReference type="Proteomes" id="UP000077521"/>
    </source>
</evidence>
<dbReference type="PANTHER" id="PTHR10332:SF88">
    <property type="entry name" value="EQUILIBRATIVE NUCLEOSIDE TRANSPORTER 1, ISOFORM A"/>
    <property type="match status" value="1"/>
</dbReference>
<feature type="transmembrane region" description="Helical" evidence="8">
    <location>
        <begin position="374"/>
        <end position="394"/>
    </location>
</feature>
<dbReference type="AlphaFoldDB" id="A0A177TQV9"/>
<feature type="region of interest" description="Disordered" evidence="7">
    <location>
        <begin position="26"/>
        <end position="80"/>
    </location>
</feature>
<proteinExistence type="inferred from homology"/>
<evidence type="ECO:0000256" key="4">
    <source>
        <dbReference type="ARBA" id="ARBA00022692"/>
    </source>
</evidence>
<name>A0A177TQV9_9BASI</name>
<feature type="transmembrane region" description="Helical" evidence="8">
    <location>
        <begin position="677"/>
        <end position="700"/>
    </location>
</feature>
<dbReference type="GO" id="GO:0005886">
    <property type="term" value="C:plasma membrane"/>
    <property type="evidence" value="ECO:0007669"/>
    <property type="project" value="TreeGrafter"/>
</dbReference>
<reference evidence="9" key="2">
    <citation type="journal article" date="2019" name="IMA Fungus">
        <title>Genome sequencing and comparison of five Tilletia species to identify candidate genes for the detection of regulated species infecting wheat.</title>
        <authorList>
            <person name="Nguyen H.D.T."/>
            <person name="Sultana T."/>
            <person name="Kesanakurti P."/>
            <person name="Hambleton S."/>
        </authorList>
    </citation>
    <scope>NUCLEOTIDE SEQUENCE</scope>
    <source>
        <strain evidence="9">DAOMC 236416</strain>
    </source>
</reference>
<feature type="region of interest" description="Disordered" evidence="7">
    <location>
        <begin position="422"/>
        <end position="454"/>
    </location>
</feature>
<keyword evidence="5 8" id="KW-1133">Transmembrane helix</keyword>
<keyword evidence="10" id="KW-1185">Reference proteome</keyword>
<feature type="transmembrane region" description="Helical" evidence="8">
    <location>
        <begin position="627"/>
        <end position="649"/>
    </location>
</feature>
<evidence type="ECO:0000256" key="1">
    <source>
        <dbReference type="ARBA" id="ARBA00004141"/>
    </source>
</evidence>
<feature type="transmembrane region" description="Helical" evidence="8">
    <location>
        <begin position="501"/>
        <end position="522"/>
    </location>
</feature>
<comment type="caution">
    <text evidence="9">The sequence shown here is derived from an EMBL/GenBank/DDBJ whole genome shotgun (WGS) entry which is preliminary data.</text>
</comment>
<feature type="transmembrane region" description="Helical" evidence="8">
    <location>
        <begin position="323"/>
        <end position="342"/>
    </location>
</feature>
<dbReference type="Pfam" id="PF01733">
    <property type="entry name" value="Nucleoside_tran"/>
    <property type="match status" value="1"/>
</dbReference>
<comment type="similarity">
    <text evidence="2">Belongs to the SLC29A/ENT transporter (TC 2.A.57) family.</text>
</comment>
<evidence type="ECO:0000256" key="7">
    <source>
        <dbReference type="SAM" id="MobiDB-lite"/>
    </source>
</evidence>
<protein>
    <submittedName>
        <fullName evidence="9">Uncharacterized protein</fullName>
    </submittedName>
</protein>
<evidence type="ECO:0000256" key="6">
    <source>
        <dbReference type="ARBA" id="ARBA00023136"/>
    </source>
</evidence>
<dbReference type="GO" id="GO:0034257">
    <property type="term" value="F:nicotinamide riboside transmembrane transporter activity"/>
    <property type="evidence" value="ECO:0007669"/>
    <property type="project" value="TreeGrafter"/>
</dbReference>
<feature type="compositionally biased region" description="Polar residues" evidence="7">
    <location>
        <begin position="46"/>
        <end position="56"/>
    </location>
</feature>
<evidence type="ECO:0000256" key="3">
    <source>
        <dbReference type="ARBA" id="ARBA00022448"/>
    </source>
</evidence>
<evidence type="ECO:0000313" key="9">
    <source>
        <dbReference type="EMBL" id="KAE8258494.1"/>
    </source>
</evidence>
<evidence type="ECO:0000256" key="2">
    <source>
        <dbReference type="ARBA" id="ARBA00007965"/>
    </source>
</evidence>
<keyword evidence="6 8" id="KW-0472">Membrane</keyword>
<keyword evidence="4 8" id="KW-0812">Transmembrane</keyword>
<feature type="transmembrane region" description="Helical" evidence="8">
    <location>
        <begin position="167"/>
        <end position="188"/>
    </location>
</feature>
<comment type="subcellular location">
    <subcellularLocation>
        <location evidence="1">Membrane</location>
        <topology evidence="1">Multi-pass membrane protein</topology>
    </subcellularLocation>
</comment>
<reference evidence="9" key="1">
    <citation type="submission" date="2016-04" db="EMBL/GenBank/DDBJ databases">
        <authorList>
            <person name="Nguyen H.D."/>
            <person name="Samba Siva P."/>
            <person name="Cullis J."/>
            <person name="Levesque C.A."/>
            <person name="Hambleton S."/>
        </authorList>
    </citation>
    <scope>NUCLEOTIDE SEQUENCE</scope>
    <source>
        <strain evidence="9">DAOMC 236416</strain>
    </source>
</reference>
<organism evidence="9 10">
    <name type="scientific">Tilletia indica</name>
    <dbReference type="NCBI Taxonomy" id="43049"/>
    <lineage>
        <taxon>Eukaryota</taxon>
        <taxon>Fungi</taxon>
        <taxon>Dikarya</taxon>
        <taxon>Basidiomycota</taxon>
        <taxon>Ustilaginomycotina</taxon>
        <taxon>Exobasidiomycetes</taxon>
        <taxon>Tilletiales</taxon>
        <taxon>Tilletiaceae</taxon>
        <taxon>Tilletia</taxon>
    </lineage>
</organism>
<accession>A0A177TQV9</accession>
<gene>
    <name evidence="9" type="ORF">A4X13_0g1658</name>
</gene>
<keyword evidence="3" id="KW-0813">Transport</keyword>
<evidence type="ECO:0000256" key="5">
    <source>
        <dbReference type="ARBA" id="ARBA00022989"/>
    </source>
</evidence>
<dbReference type="GO" id="GO:0015205">
    <property type="term" value="F:nucleobase transmembrane transporter activity"/>
    <property type="evidence" value="ECO:0007669"/>
    <property type="project" value="TreeGrafter"/>
</dbReference>
<dbReference type="GO" id="GO:0000329">
    <property type="term" value="C:fungal-type vacuole membrane"/>
    <property type="evidence" value="ECO:0007669"/>
    <property type="project" value="TreeGrafter"/>
</dbReference>
<feature type="transmembrane region" description="Helical" evidence="8">
    <location>
        <begin position="127"/>
        <end position="147"/>
    </location>
</feature>
<evidence type="ECO:0000256" key="8">
    <source>
        <dbReference type="SAM" id="Phobius"/>
    </source>
</evidence>
<dbReference type="PANTHER" id="PTHR10332">
    <property type="entry name" value="EQUILIBRATIVE NUCLEOSIDE TRANSPORTER"/>
    <property type="match status" value="1"/>
</dbReference>
<feature type="transmembrane region" description="Helical" evidence="8">
    <location>
        <begin position="243"/>
        <end position="263"/>
    </location>
</feature>
<dbReference type="Proteomes" id="UP000077521">
    <property type="component" value="Unassembled WGS sequence"/>
</dbReference>
<dbReference type="EMBL" id="LWDF02000068">
    <property type="protein sequence ID" value="KAE8258494.1"/>
    <property type="molecule type" value="Genomic_DNA"/>
</dbReference>
<dbReference type="InterPro" id="IPR002259">
    <property type="entry name" value="Eqnu_transpt"/>
</dbReference>
<feature type="region of interest" description="Disordered" evidence="7">
    <location>
        <begin position="193"/>
        <end position="225"/>
    </location>
</feature>
<sequence>MSGSGANGSGRKKFSFHLPKAWSYVPAASSSSSSSSTYARLPSTGDPGNSAGTSAQDGGHDEDEEDDDENERLPRPSLSMTSSYMSETSMAFEDQTADSTATDDHGINLGALERTAAWTTYTSFQRLAVSISFILLGAGVLLSFNALISPTEFFRSRFRGTPYENTFSSWIVSAYNVASILFGAHAVATLGSDRRSKKSNGKGGVNDRAEEGEEEEEAGLSARSRPSSAEKQLQIILRSVRRIFSSGVIVVFCLVILALSTGFKHPQPPKSTGSAQEVKIPSASYFYVVMALAIILAAAVAYLQNAVVAVCSSFGPRAMSLMLSGQGFIGLSISLVQLAAAWGQSDPAVQAQIAIALEKQDPNFVDPPTAAARIFFWTGAGLMGLTLISFWLLIQSRCWSDVLEASMVASHSRRSSHASALAGAARTSSSSEAAGVDAVDRDDDADGETLSRPSRPRLASYHSITVIKATEESSFLRWISPHLSPETQSSLARLWDVQAQTIILCLTIAYIFVLTLALFPALTARVQSVGYTNGDSPARWQTPLVFSAIHFVAFNFADLVGRSLPGLLPAVFLVRSTALAALLTAGRTILLPLLRGCNLPRSTSSDIASATSSQHQEGGSILKTDTAFLLIMLTMGLSNGLLATSILIAGPSKVHAFGSGKMGNKTPSKSATRGAQALSATVLSYWLTLGLAVGSALSFVSVKWA</sequence>
<feature type="transmembrane region" description="Helical" evidence="8">
    <location>
        <begin position="283"/>
        <end position="303"/>
    </location>
</feature>
<feature type="transmembrane region" description="Helical" evidence="8">
    <location>
        <begin position="572"/>
        <end position="594"/>
    </location>
</feature>
<feature type="compositionally biased region" description="Low complexity" evidence="7">
    <location>
        <begin position="422"/>
        <end position="437"/>
    </location>
</feature>